<dbReference type="InterPro" id="IPR013766">
    <property type="entry name" value="Thioredoxin_domain"/>
</dbReference>
<organism evidence="3 4">
    <name type="scientific">Cohnella cholangitidis</name>
    <dbReference type="NCBI Taxonomy" id="2598458"/>
    <lineage>
        <taxon>Bacteria</taxon>
        <taxon>Bacillati</taxon>
        <taxon>Bacillota</taxon>
        <taxon>Bacilli</taxon>
        <taxon>Bacillales</taxon>
        <taxon>Paenibacillaceae</taxon>
        <taxon>Cohnella</taxon>
    </lineage>
</organism>
<dbReference type="AlphaFoldDB" id="A0A7G5C3W3"/>
<dbReference type="Gene3D" id="3.40.30.10">
    <property type="entry name" value="Glutaredoxin"/>
    <property type="match status" value="1"/>
</dbReference>
<dbReference type="EMBL" id="CP041969">
    <property type="protein sequence ID" value="QMV43897.1"/>
    <property type="molecule type" value="Genomic_DNA"/>
</dbReference>
<feature type="domain" description="Thioredoxin" evidence="2">
    <location>
        <begin position="36"/>
        <end position="163"/>
    </location>
</feature>
<dbReference type="Proteomes" id="UP000515679">
    <property type="component" value="Chromosome"/>
</dbReference>
<evidence type="ECO:0000313" key="3">
    <source>
        <dbReference type="EMBL" id="QMV43897.1"/>
    </source>
</evidence>
<proteinExistence type="predicted"/>
<keyword evidence="4" id="KW-1185">Reference proteome</keyword>
<reference evidence="3 4" key="1">
    <citation type="submission" date="2019-07" db="EMBL/GenBank/DDBJ databases">
        <authorList>
            <person name="Kim J.K."/>
            <person name="Cheong H.-M."/>
            <person name="Choi Y."/>
            <person name="Hwang K.J."/>
            <person name="Lee S."/>
            <person name="Choi C."/>
        </authorList>
    </citation>
    <scope>NUCLEOTIDE SEQUENCE [LARGE SCALE GENOMIC DNA]</scope>
    <source>
        <strain evidence="3 4">KS 22</strain>
    </source>
</reference>
<evidence type="ECO:0000259" key="2">
    <source>
        <dbReference type="PROSITE" id="PS51352"/>
    </source>
</evidence>
<dbReference type="Pfam" id="PF00085">
    <property type="entry name" value="Thioredoxin"/>
    <property type="match status" value="1"/>
</dbReference>
<keyword evidence="1" id="KW-0812">Transmembrane</keyword>
<dbReference type="SUPFAM" id="SSF52833">
    <property type="entry name" value="Thioredoxin-like"/>
    <property type="match status" value="1"/>
</dbReference>
<keyword evidence="1" id="KW-0472">Membrane</keyword>
<feature type="transmembrane region" description="Helical" evidence="1">
    <location>
        <begin position="6"/>
        <end position="24"/>
    </location>
</feature>
<sequence>MNAKKLSIFFGILAVLIIALVVLNNMKPDTIYGKPSDDLYPATREILNDPNYNNIMLPDELEEKIKNKESFFVYFFASDCPHCRLTTPQLKPLADDLGVNLHQFNLREFDNYFGKMNIEATPTLVYFKDGVESERMKGGLKEGTADGGYTLDEFKAFFNKHLPEGNS</sequence>
<accession>A0A7G5C3W3</accession>
<dbReference type="KEGG" id="cchl:FPL14_24025"/>
<gene>
    <name evidence="3" type="ORF">FPL14_24025</name>
</gene>
<protein>
    <submittedName>
        <fullName evidence="3">Thioredoxin family protein</fullName>
    </submittedName>
</protein>
<dbReference type="CDD" id="cd02947">
    <property type="entry name" value="TRX_family"/>
    <property type="match status" value="1"/>
</dbReference>
<keyword evidence="1" id="KW-1133">Transmembrane helix</keyword>
<dbReference type="InterPro" id="IPR036249">
    <property type="entry name" value="Thioredoxin-like_sf"/>
</dbReference>
<dbReference type="RefSeq" id="WP_182300133.1">
    <property type="nucleotide sequence ID" value="NZ_CP041969.1"/>
</dbReference>
<dbReference type="PROSITE" id="PS51352">
    <property type="entry name" value="THIOREDOXIN_2"/>
    <property type="match status" value="1"/>
</dbReference>
<evidence type="ECO:0000313" key="4">
    <source>
        <dbReference type="Proteomes" id="UP000515679"/>
    </source>
</evidence>
<name>A0A7G5C3W3_9BACL</name>
<evidence type="ECO:0000256" key="1">
    <source>
        <dbReference type="SAM" id="Phobius"/>
    </source>
</evidence>